<keyword evidence="3" id="KW-1185">Reference proteome</keyword>
<reference evidence="2" key="1">
    <citation type="submission" date="2020-04" db="EMBL/GenBank/DDBJ databases">
        <title>Analysis of mating type loci in Filobasidium floriforme.</title>
        <authorList>
            <person name="Nowrousian M."/>
        </authorList>
    </citation>
    <scope>NUCLEOTIDE SEQUENCE</scope>
    <source>
        <strain evidence="2">CBS 6242</strain>
    </source>
</reference>
<evidence type="ECO:0000313" key="3">
    <source>
        <dbReference type="Proteomes" id="UP000812966"/>
    </source>
</evidence>
<dbReference type="InterPro" id="IPR019727">
    <property type="entry name" value="ATP_synth_F0_fsu_mt_fun"/>
</dbReference>
<dbReference type="EMBL" id="JABELV010000012">
    <property type="protein sequence ID" value="KAG7571024.1"/>
    <property type="molecule type" value="Genomic_DNA"/>
</dbReference>
<dbReference type="PANTHER" id="PTHR28161">
    <property type="entry name" value="ATP SYNTHASE SUBUNIT F, MITOCHONDRIAL"/>
    <property type="match status" value="1"/>
</dbReference>
<name>A0A8K0JRD5_9TREE</name>
<dbReference type="GO" id="GO:0046933">
    <property type="term" value="F:proton-transporting ATP synthase activity, rotational mechanism"/>
    <property type="evidence" value="ECO:0007669"/>
    <property type="project" value="TreeGrafter"/>
</dbReference>
<dbReference type="Pfam" id="PF10791">
    <property type="entry name" value="F1F0-ATPsyn_F"/>
    <property type="match status" value="1"/>
</dbReference>
<feature type="region of interest" description="Disordered" evidence="1">
    <location>
        <begin position="43"/>
        <end position="67"/>
    </location>
</feature>
<comment type="caution">
    <text evidence="2">The sequence shown here is derived from an EMBL/GenBank/DDBJ whole genome shotgun (WGS) entry which is preliminary data.</text>
</comment>
<sequence>MRPTSVARALQGLIPPKIATPSSVSSGASSARTENVVAFYKSLPKGPSEHKAGGLRGRYFEGKNASG</sequence>
<evidence type="ECO:0000313" key="2">
    <source>
        <dbReference type="EMBL" id="KAG7571024.1"/>
    </source>
</evidence>
<dbReference type="PANTHER" id="PTHR28161:SF1">
    <property type="entry name" value="ATP SYNTHASE SUBUNIT F, MITOCHONDRIAL"/>
    <property type="match status" value="1"/>
</dbReference>
<protein>
    <submittedName>
        <fullName evidence="2">Uncharacterized protein</fullName>
    </submittedName>
</protein>
<evidence type="ECO:0000256" key="1">
    <source>
        <dbReference type="SAM" id="MobiDB-lite"/>
    </source>
</evidence>
<dbReference type="Proteomes" id="UP000812966">
    <property type="component" value="Unassembled WGS sequence"/>
</dbReference>
<proteinExistence type="predicted"/>
<accession>A0A8K0JRD5</accession>
<gene>
    <name evidence="2" type="ORF">FFLO_00988</name>
</gene>
<dbReference type="AlphaFoldDB" id="A0A8K0JRD5"/>
<organism evidence="2 3">
    <name type="scientific">Filobasidium floriforme</name>
    <dbReference type="NCBI Taxonomy" id="5210"/>
    <lineage>
        <taxon>Eukaryota</taxon>
        <taxon>Fungi</taxon>
        <taxon>Dikarya</taxon>
        <taxon>Basidiomycota</taxon>
        <taxon>Agaricomycotina</taxon>
        <taxon>Tremellomycetes</taxon>
        <taxon>Filobasidiales</taxon>
        <taxon>Filobasidiaceae</taxon>
        <taxon>Filobasidium</taxon>
    </lineage>
</organism>